<reference evidence="3" key="1">
    <citation type="submission" date="2024-07" db="EMBL/GenBank/DDBJ databases">
        <title>Two chromosome-level genome assemblies of Korean endemic species Abeliophyllum distichum and Forsythia ovata (Oleaceae).</title>
        <authorList>
            <person name="Jang H."/>
        </authorList>
    </citation>
    <scope>NUCLEOTIDE SEQUENCE [LARGE SCALE GENOMIC DNA]</scope>
</reference>
<dbReference type="AlphaFoldDB" id="A0ABD1VKS6"/>
<reference evidence="2" key="2">
    <citation type="submission" date="2024-07" db="EMBL/GenBank/DDBJ databases">
        <title>Two chromosome-level genome assemblies of Korean endemic species Abeliophyllum distichum and Forsythia ovata (Oleaceae).</title>
        <authorList>
            <person name="Mun J.H."/>
        </authorList>
    </citation>
    <scope>NUCLEOTIDE SEQUENCE</scope>
    <source>
        <strain evidence="2">KNKB202402200001</strain>
        <tissue evidence="2">Leaf</tissue>
    </source>
</reference>
<evidence type="ECO:0000313" key="2">
    <source>
        <dbReference type="EMBL" id="KAL2537913.1"/>
    </source>
</evidence>
<name>A0ABD1VKS6_9LAMI</name>
<dbReference type="Proteomes" id="UP001604277">
    <property type="component" value="Unassembled WGS sequence"/>
</dbReference>
<proteinExistence type="predicted"/>
<gene>
    <name evidence="2" type="ORF">Fot_19304</name>
    <name evidence="1" type="ORF">Fot_56944</name>
</gene>
<dbReference type="EMBL" id="JBFOLJ010000071">
    <property type="protein sequence ID" value="KAL2456311.1"/>
    <property type="molecule type" value="Genomic_DNA"/>
</dbReference>
<comment type="caution">
    <text evidence="2">The sequence shown here is derived from an EMBL/GenBank/DDBJ whole genome shotgun (WGS) entry which is preliminary data.</text>
</comment>
<organism evidence="2 3">
    <name type="scientific">Forsythia ovata</name>
    <dbReference type="NCBI Taxonomy" id="205694"/>
    <lineage>
        <taxon>Eukaryota</taxon>
        <taxon>Viridiplantae</taxon>
        <taxon>Streptophyta</taxon>
        <taxon>Embryophyta</taxon>
        <taxon>Tracheophyta</taxon>
        <taxon>Spermatophyta</taxon>
        <taxon>Magnoliopsida</taxon>
        <taxon>eudicotyledons</taxon>
        <taxon>Gunneridae</taxon>
        <taxon>Pentapetalae</taxon>
        <taxon>asterids</taxon>
        <taxon>lamiids</taxon>
        <taxon>Lamiales</taxon>
        <taxon>Oleaceae</taxon>
        <taxon>Forsythieae</taxon>
        <taxon>Forsythia</taxon>
    </lineage>
</organism>
<accession>A0ABD1VKS6</accession>
<evidence type="ECO:0000313" key="3">
    <source>
        <dbReference type="Proteomes" id="UP001604277"/>
    </source>
</evidence>
<evidence type="ECO:0000313" key="1">
    <source>
        <dbReference type="EMBL" id="KAL2456311.1"/>
    </source>
</evidence>
<dbReference type="EMBL" id="JBFOLJ010000005">
    <property type="protein sequence ID" value="KAL2537913.1"/>
    <property type="molecule type" value="Genomic_DNA"/>
</dbReference>
<protein>
    <submittedName>
        <fullName evidence="2">Uncharacterized protein</fullName>
    </submittedName>
</protein>
<sequence length="101" mass="11202">MDVCKHRIKPELLFRLLRGIAVTVTFTWEPPDLLSKLRVSTGPFATPKGEIADNMEDKKLGKFATPKGEIADNMEDKKLGNLGTDFLSYLIVEIGKQAGLL</sequence>
<keyword evidence="3" id="KW-1185">Reference proteome</keyword>